<protein>
    <submittedName>
        <fullName evidence="1">Uncharacterized protein</fullName>
    </submittedName>
</protein>
<dbReference type="EMBL" id="BJYG01000036">
    <property type="protein sequence ID" value="GEN64227.1"/>
    <property type="molecule type" value="Genomic_DNA"/>
</dbReference>
<dbReference type="AlphaFoldDB" id="A0A511XMQ7"/>
<keyword evidence="2" id="KW-1185">Reference proteome</keyword>
<dbReference type="Proteomes" id="UP000321746">
    <property type="component" value="Unassembled WGS sequence"/>
</dbReference>
<organism evidence="1 2">
    <name type="scientific">Acetobacter oeni</name>
    <dbReference type="NCBI Taxonomy" id="304077"/>
    <lineage>
        <taxon>Bacteria</taxon>
        <taxon>Pseudomonadati</taxon>
        <taxon>Pseudomonadota</taxon>
        <taxon>Alphaproteobacteria</taxon>
        <taxon>Acetobacterales</taxon>
        <taxon>Acetobacteraceae</taxon>
        <taxon>Acetobacter</taxon>
    </lineage>
</organism>
<name>A0A511XMQ7_9PROT</name>
<evidence type="ECO:0000313" key="2">
    <source>
        <dbReference type="Proteomes" id="UP000321746"/>
    </source>
</evidence>
<dbReference type="RefSeq" id="WP_173572113.1">
    <property type="nucleotide sequence ID" value="NZ_BJYG01000036.1"/>
</dbReference>
<evidence type="ECO:0000313" key="1">
    <source>
        <dbReference type="EMBL" id="GEN64227.1"/>
    </source>
</evidence>
<comment type="caution">
    <text evidence="1">The sequence shown here is derived from an EMBL/GenBank/DDBJ whole genome shotgun (WGS) entry which is preliminary data.</text>
</comment>
<sequence>MEKYRITAVRPKGELNHLKSQFTVYHCQQKPDKTWTYQNIGWKTIYEVSDLLKAGHEVRSGKLVTTTGKTTMEHGDAIELEMRIAHNKTDFKISEMPDK</sequence>
<gene>
    <name evidence="1" type="ORF">AOE01nite_24510</name>
</gene>
<reference evidence="1 2" key="1">
    <citation type="submission" date="2019-07" db="EMBL/GenBank/DDBJ databases">
        <title>Whole genome shotgun sequence of Acetobacter oeni NBRC 105207.</title>
        <authorList>
            <person name="Hosoyama A."/>
            <person name="Uohara A."/>
            <person name="Ohji S."/>
            <person name="Ichikawa N."/>
        </authorList>
    </citation>
    <scope>NUCLEOTIDE SEQUENCE [LARGE SCALE GENOMIC DNA]</scope>
    <source>
        <strain evidence="1 2">NBRC 105207</strain>
    </source>
</reference>
<accession>A0A511XMQ7</accession>
<proteinExistence type="predicted"/>